<sequence length="239" mass="28215">MLKRCFFLLFLFTSSSTFGQNSKVGIWNMAAIILPGDSIHRWGACAELQNRTNNGFKQLQYFEVKGGITYYIDKSFTALVGTGRYDTYDFLAPPKSPTIKENRLYEQITSNQFLYRLKIEHRYRAEQRWINGLYRNRFRYRLNLFVPLNNTKIEAKTLFVSAADELFLNNKVPNFERNRVFAGLGYQLDRSWIVQSGWLNQYNYSLSGTNDKNYAILMFIYRMHRKNGLPREYMPSMTD</sequence>
<dbReference type="EMBL" id="CP042437">
    <property type="protein sequence ID" value="QEC78537.1"/>
    <property type="molecule type" value="Genomic_DNA"/>
</dbReference>
<dbReference type="OrthoDB" id="1118734at2"/>
<evidence type="ECO:0000313" key="2">
    <source>
        <dbReference type="EMBL" id="QEC78537.1"/>
    </source>
</evidence>
<evidence type="ECO:0000313" key="3">
    <source>
        <dbReference type="Proteomes" id="UP000321362"/>
    </source>
</evidence>
<dbReference type="AlphaFoldDB" id="A0A5B8W533"/>
<protein>
    <submittedName>
        <fullName evidence="2">DUF2490 domain-containing protein</fullName>
    </submittedName>
</protein>
<dbReference type="RefSeq" id="WP_147057272.1">
    <property type="nucleotide sequence ID" value="NZ_CP042437.1"/>
</dbReference>
<dbReference type="InterPro" id="IPR019619">
    <property type="entry name" value="DUF2490"/>
</dbReference>
<reference evidence="2 3" key="1">
    <citation type="journal article" date="2013" name="J. Microbiol.">
        <title>Mucilaginibacter ginsenosidivorax sp. nov., with ginsenoside converting activity isolated from sediment.</title>
        <authorList>
            <person name="Kim J.K."/>
            <person name="Choi T.E."/>
            <person name="Liu Q.M."/>
            <person name="Park H.Y."/>
            <person name="Yi T.H."/>
            <person name="Yoon M.H."/>
            <person name="Kim S.C."/>
            <person name="Im W.T."/>
        </authorList>
    </citation>
    <scope>NUCLEOTIDE SEQUENCE [LARGE SCALE GENOMIC DNA]</scope>
    <source>
        <strain evidence="2 3">KHI28</strain>
    </source>
</reference>
<gene>
    <name evidence="2" type="ORF">FSB76_22255</name>
</gene>
<accession>A0A5B8W533</accession>
<evidence type="ECO:0000256" key="1">
    <source>
        <dbReference type="SAM" id="SignalP"/>
    </source>
</evidence>
<dbReference type="Proteomes" id="UP000321362">
    <property type="component" value="Chromosome"/>
</dbReference>
<keyword evidence="1" id="KW-0732">Signal</keyword>
<keyword evidence="3" id="KW-1185">Reference proteome</keyword>
<feature type="chain" id="PRO_5023122677" evidence="1">
    <location>
        <begin position="20"/>
        <end position="239"/>
    </location>
</feature>
<proteinExistence type="predicted"/>
<organism evidence="2 3">
    <name type="scientific">Mucilaginibacter ginsenosidivorax</name>
    <dbReference type="NCBI Taxonomy" id="862126"/>
    <lineage>
        <taxon>Bacteria</taxon>
        <taxon>Pseudomonadati</taxon>
        <taxon>Bacteroidota</taxon>
        <taxon>Sphingobacteriia</taxon>
        <taxon>Sphingobacteriales</taxon>
        <taxon>Sphingobacteriaceae</taxon>
        <taxon>Mucilaginibacter</taxon>
    </lineage>
</organism>
<dbReference type="KEGG" id="mgk:FSB76_22255"/>
<name>A0A5B8W533_9SPHI</name>
<feature type="signal peptide" evidence="1">
    <location>
        <begin position="1"/>
        <end position="19"/>
    </location>
</feature>
<dbReference type="Pfam" id="PF10677">
    <property type="entry name" value="DUF2490"/>
    <property type="match status" value="1"/>
</dbReference>